<feature type="compositionally biased region" description="Basic and acidic residues" evidence="1">
    <location>
        <begin position="88"/>
        <end position="100"/>
    </location>
</feature>
<evidence type="ECO:0000313" key="4">
    <source>
        <dbReference type="Proteomes" id="UP001595701"/>
    </source>
</evidence>
<gene>
    <name evidence="3" type="ORF">ACFOZ0_27385</name>
</gene>
<keyword evidence="2" id="KW-0472">Membrane</keyword>
<protein>
    <submittedName>
        <fullName evidence="3">Uncharacterized protein</fullName>
    </submittedName>
</protein>
<organism evidence="3 4">
    <name type="scientific">Streptomyces yaanensis</name>
    <dbReference type="NCBI Taxonomy" id="1142239"/>
    <lineage>
        <taxon>Bacteria</taxon>
        <taxon>Bacillati</taxon>
        <taxon>Actinomycetota</taxon>
        <taxon>Actinomycetes</taxon>
        <taxon>Kitasatosporales</taxon>
        <taxon>Streptomycetaceae</taxon>
        <taxon>Streptomyces</taxon>
    </lineage>
</organism>
<feature type="region of interest" description="Disordered" evidence="1">
    <location>
        <begin position="72"/>
        <end position="114"/>
    </location>
</feature>
<feature type="compositionally biased region" description="Polar residues" evidence="1">
    <location>
        <begin position="77"/>
        <end position="86"/>
    </location>
</feature>
<keyword evidence="2" id="KW-0812">Transmembrane</keyword>
<accession>A0ABV7SLV8</accession>
<evidence type="ECO:0000256" key="2">
    <source>
        <dbReference type="SAM" id="Phobius"/>
    </source>
</evidence>
<keyword evidence="4" id="KW-1185">Reference proteome</keyword>
<comment type="caution">
    <text evidence="3">The sequence shown here is derived from an EMBL/GenBank/DDBJ whole genome shotgun (WGS) entry which is preliminary data.</text>
</comment>
<feature type="transmembrane region" description="Helical" evidence="2">
    <location>
        <begin position="46"/>
        <end position="66"/>
    </location>
</feature>
<dbReference type="EMBL" id="JBHRWR010000021">
    <property type="protein sequence ID" value="MFC3576934.1"/>
    <property type="molecule type" value="Genomic_DNA"/>
</dbReference>
<name>A0ABV7SLV8_9ACTN</name>
<evidence type="ECO:0000313" key="3">
    <source>
        <dbReference type="EMBL" id="MFC3576934.1"/>
    </source>
</evidence>
<sequence>MPEADRRDSLLVRDAMERTVEELPPLHDLVPAAVAQGRRRRARARLAIAAGVVCVAGAVVFGAMMLPGGGDGDTTVRPATSGTPSPHESPDPVRKQEPEPYRTPVHIEPTSDTERAMADLPQAERERRAEFQQKAAVLLDKLLPDTVGLIRPVDLDVRRYQGETEDGKVFTIIFSVRPSDARSGTRPCPDAPGALKGGSCERGTLPGGIEATSYRVFSGTAETMATDVQFSYRDSVVGLTINQDEKAKASAPVTSEELLDAARDSRFLDLVRYADEHPMEERQTSVAGG</sequence>
<proteinExistence type="predicted"/>
<keyword evidence="2" id="KW-1133">Transmembrane helix</keyword>
<dbReference type="Proteomes" id="UP001595701">
    <property type="component" value="Unassembled WGS sequence"/>
</dbReference>
<evidence type="ECO:0000256" key="1">
    <source>
        <dbReference type="SAM" id="MobiDB-lite"/>
    </source>
</evidence>
<reference evidence="4" key="1">
    <citation type="journal article" date="2019" name="Int. J. Syst. Evol. Microbiol.">
        <title>The Global Catalogue of Microorganisms (GCM) 10K type strain sequencing project: providing services to taxonomists for standard genome sequencing and annotation.</title>
        <authorList>
            <consortium name="The Broad Institute Genomics Platform"/>
            <consortium name="The Broad Institute Genome Sequencing Center for Infectious Disease"/>
            <person name="Wu L."/>
            <person name="Ma J."/>
        </authorList>
    </citation>
    <scope>NUCLEOTIDE SEQUENCE [LARGE SCALE GENOMIC DNA]</scope>
    <source>
        <strain evidence="4">CGMCC 4.7035</strain>
    </source>
</reference>
<dbReference type="RefSeq" id="WP_310763707.1">
    <property type="nucleotide sequence ID" value="NZ_JBHRWR010000021.1"/>
</dbReference>